<dbReference type="SUPFAM" id="SSF53271">
    <property type="entry name" value="PRTase-like"/>
    <property type="match status" value="1"/>
</dbReference>
<dbReference type="STRING" id="335973.SAMN04488693_10140"/>
<dbReference type="InterPro" id="IPR000836">
    <property type="entry name" value="PRTase_dom"/>
</dbReference>
<protein>
    <submittedName>
        <fullName evidence="3">Predicted amidophosphoribosyltransferases</fullName>
    </submittedName>
</protein>
<gene>
    <name evidence="3" type="ORF">SAMN04488693_10140</name>
</gene>
<dbReference type="Gene3D" id="3.40.50.2020">
    <property type="match status" value="1"/>
</dbReference>
<keyword evidence="4" id="KW-1185">Reference proteome</keyword>
<dbReference type="OrthoDB" id="5244859at2"/>
<dbReference type="PANTHER" id="PTHR47505">
    <property type="entry name" value="DNA UTILIZATION PROTEIN YHGH"/>
    <property type="match status" value="1"/>
</dbReference>
<dbReference type="GO" id="GO:0016757">
    <property type="term" value="F:glycosyltransferase activity"/>
    <property type="evidence" value="ECO:0007669"/>
    <property type="project" value="UniProtKB-KW"/>
</dbReference>
<organism evidence="3 4">
    <name type="scientific">Arthrobacter subterraneus</name>
    <dbReference type="NCBI Taxonomy" id="335973"/>
    <lineage>
        <taxon>Bacteria</taxon>
        <taxon>Bacillati</taxon>
        <taxon>Actinomycetota</taxon>
        <taxon>Actinomycetes</taxon>
        <taxon>Micrococcales</taxon>
        <taxon>Micrococcaceae</taxon>
        <taxon>Arthrobacter</taxon>
    </lineage>
</organism>
<feature type="domain" description="Phosphoribosyltransferase" evidence="2">
    <location>
        <begin position="223"/>
        <end position="283"/>
    </location>
</feature>
<dbReference type="PANTHER" id="PTHR47505:SF1">
    <property type="entry name" value="DNA UTILIZATION PROTEIN YHGH"/>
    <property type="match status" value="1"/>
</dbReference>
<accession>A0A1G8BSJ5</accession>
<dbReference type="Pfam" id="PF00156">
    <property type="entry name" value="Pribosyltran"/>
    <property type="match status" value="1"/>
</dbReference>
<dbReference type="InterPro" id="IPR029057">
    <property type="entry name" value="PRTase-like"/>
</dbReference>
<keyword evidence="3" id="KW-0328">Glycosyltransferase</keyword>
<evidence type="ECO:0000313" key="4">
    <source>
        <dbReference type="Proteomes" id="UP000199258"/>
    </source>
</evidence>
<keyword evidence="3" id="KW-0808">Transferase</keyword>
<evidence type="ECO:0000259" key="2">
    <source>
        <dbReference type="Pfam" id="PF00156"/>
    </source>
</evidence>
<dbReference type="InterPro" id="IPR051910">
    <property type="entry name" value="ComF/GntX_DNA_util-trans"/>
</dbReference>
<evidence type="ECO:0000256" key="1">
    <source>
        <dbReference type="ARBA" id="ARBA00008007"/>
    </source>
</evidence>
<dbReference type="EMBL" id="FNDT01000001">
    <property type="protein sequence ID" value="SDH36121.1"/>
    <property type="molecule type" value="Genomic_DNA"/>
</dbReference>
<proteinExistence type="inferred from homology"/>
<name>A0A1G8BSJ5_9MICC</name>
<comment type="similarity">
    <text evidence="1">Belongs to the ComF/GntX family.</text>
</comment>
<reference evidence="3 4" key="1">
    <citation type="submission" date="2016-10" db="EMBL/GenBank/DDBJ databases">
        <authorList>
            <person name="de Groot N.N."/>
        </authorList>
    </citation>
    <scope>NUCLEOTIDE SEQUENCE [LARGE SCALE GENOMIC DNA]</scope>
    <source>
        <strain evidence="3 4">NP_1H</strain>
    </source>
</reference>
<evidence type="ECO:0000313" key="3">
    <source>
        <dbReference type="EMBL" id="SDH36121.1"/>
    </source>
</evidence>
<dbReference type="AlphaFoldDB" id="A0A1G8BSJ5"/>
<dbReference type="CDD" id="cd06223">
    <property type="entry name" value="PRTases_typeI"/>
    <property type="match status" value="1"/>
</dbReference>
<sequence>MWKAGLERRLDAVRLHPTCGRLEGALREFGSLILPTECVVCELPDNSLCAGCAATLRRATVRPFRAEQGAEALPEAVCGLGAAGPDADGFSPLPVMAAGSYARALSAALLAFKNHGHTDIGRWLQAALAGALHEARWTLCAEAAEVLLVPVPARGASTRRRGYDPLSLLLGGLDRRAELPAGTSVAAAVRIGWRPRTAWTLTSGGRTQKALGRQGRRQNLVGSMEAAPLMRLIRPGRACLIVDDVLTTGATIAETARVLRNAGAVVSGAVVIAATPAPRGKENSSAR</sequence>
<dbReference type="Proteomes" id="UP000199258">
    <property type="component" value="Unassembled WGS sequence"/>
</dbReference>